<feature type="region of interest" description="Disordered" evidence="5">
    <location>
        <begin position="93"/>
        <end position="116"/>
    </location>
</feature>
<dbReference type="PANTHER" id="PTHR45868">
    <property type="entry name" value="HEAVY METAL-ASSOCIATED ISOPRENYLATED PLANT PROTEIN 33-RELATED"/>
    <property type="match status" value="1"/>
</dbReference>
<organism evidence="7 8">
    <name type="scientific">Zostera marina</name>
    <name type="common">Eelgrass</name>
    <dbReference type="NCBI Taxonomy" id="29655"/>
    <lineage>
        <taxon>Eukaryota</taxon>
        <taxon>Viridiplantae</taxon>
        <taxon>Streptophyta</taxon>
        <taxon>Embryophyta</taxon>
        <taxon>Tracheophyta</taxon>
        <taxon>Spermatophyta</taxon>
        <taxon>Magnoliopsida</taxon>
        <taxon>Liliopsida</taxon>
        <taxon>Zosteraceae</taxon>
        <taxon>Zostera</taxon>
    </lineage>
</organism>
<comment type="similarity">
    <text evidence="4">Belongs to the HIPP family.</text>
</comment>
<dbReference type="OrthoDB" id="689350at2759"/>
<reference evidence="8" key="1">
    <citation type="journal article" date="2016" name="Nature">
        <title>The genome of the seagrass Zostera marina reveals angiosperm adaptation to the sea.</title>
        <authorList>
            <person name="Olsen J.L."/>
            <person name="Rouze P."/>
            <person name="Verhelst B."/>
            <person name="Lin Y.-C."/>
            <person name="Bayer T."/>
            <person name="Collen J."/>
            <person name="Dattolo E."/>
            <person name="De Paoli E."/>
            <person name="Dittami S."/>
            <person name="Maumus F."/>
            <person name="Michel G."/>
            <person name="Kersting A."/>
            <person name="Lauritano C."/>
            <person name="Lohaus R."/>
            <person name="Toepel M."/>
            <person name="Tonon T."/>
            <person name="Vanneste K."/>
            <person name="Amirebrahimi M."/>
            <person name="Brakel J."/>
            <person name="Bostroem C."/>
            <person name="Chovatia M."/>
            <person name="Grimwood J."/>
            <person name="Jenkins J.W."/>
            <person name="Jueterbock A."/>
            <person name="Mraz A."/>
            <person name="Stam W.T."/>
            <person name="Tice H."/>
            <person name="Bornberg-Bauer E."/>
            <person name="Green P.J."/>
            <person name="Pearson G.A."/>
            <person name="Procaccini G."/>
            <person name="Duarte C.M."/>
            <person name="Schmutz J."/>
            <person name="Reusch T.B.H."/>
            <person name="Van de Peer Y."/>
        </authorList>
    </citation>
    <scope>NUCLEOTIDE SEQUENCE [LARGE SCALE GENOMIC DNA]</scope>
    <source>
        <strain evidence="8">cv. Finnish</strain>
    </source>
</reference>
<keyword evidence="8" id="KW-1185">Reference proteome</keyword>
<feature type="compositionally biased region" description="Polar residues" evidence="5">
    <location>
        <begin position="297"/>
        <end position="325"/>
    </location>
</feature>
<dbReference type="Pfam" id="PF00403">
    <property type="entry name" value="HMA"/>
    <property type="match status" value="1"/>
</dbReference>
<gene>
    <name evidence="7" type="ORF">ZOSMA_22G01190</name>
</gene>
<dbReference type="EMBL" id="LFYR01000811">
    <property type="protein sequence ID" value="KMZ68823.1"/>
    <property type="molecule type" value="Genomic_DNA"/>
</dbReference>
<dbReference type="PROSITE" id="PS50846">
    <property type="entry name" value="HMA_2"/>
    <property type="match status" value="1"/>
</dbReference>
<evidence type="ECO:0000256" key="5">
    <source>
        <dbReference type="SAM" id="MobiDB-lite"/>
    </source>
</evidence>
<protein>
    <recommendedName>
        <fullName evidence="6">HMA domain-containing protein</fullName>
    </recommendedName>
</protein>
<dbReference type="STRING" id="29655.A0A0K9PIC9"/>
<feature type="region of interest" description="Disordered" evidence="5">
    <location>
        <begin position="263"/>
        <end position="325"/>
    </location>
</feature>
<dbReference type="GO" id="GO:0046872">
    <property type="term" value="F:metal ion binding"/>
    <property type="evidence" value="ECO:0007669"/>
    <property type="project" value="UniProtKB-KW"/>
</dbReference>
<evidence type="ECO:0000256" key="4">
    <source>
        <dbReference type="ARBA" id="ARBA00024045"/>
    </source>
</evidence>
<evidence type="ECO:0000313" key="7">
    <source>
        <dbReference type="EMBL" id="KMZ68823.1"/>
    </source>
</evidence>
<dbReference type="InterPro" id="IPR006121">
    <property type="entry name" value="HMA_dom"/>
</dbReference>
<keyword evidence="1" id="KW-0488">Methylation</keyword>
<dbReference type="PANTHER" id="PTHR45868:SF93">
    <property type="entry name" value="OS12G0144600 PROTEIN"/>
    <property type="match status" value="1"/>
</dbReference>
<evidence type="ECO:0000259" key="6">
    <source>
        <dbReference type="PROSITE" id="PS50846"/>
    </source>
</evidence>
<comment type="caution">
    <text evidence="7">The sequence shown here is derived from an EMBL/GenBank/DDBJ whole genome shotgun (WGS) entry which is preliminary data.</text>
</comment>
<dbReference type="SUPFAM" id="SSF55008">
    <property type="entry name" value="HMA, heavy metal-associated domain"/>
    <property type="match status" value="1"/>
</dbReference>
<proteinExistence type="inferred from homology"/>
<sequence length="325" mass="36396">MNDDKLGGILTMKTFLLKVNIHCEGCEKKVKKLLKEIDGVYSTKTDAKQGTVAVLGNVDPSLLINKLAKNNKPSVLLAQFDHGHDHANNVADEGGFKPNFDNQKKQKHHHSSYNDGDEEICKDVVTKSVTVMKKNRKENIHGTGLSGHHRRQQARWFNLGFIKDVFRPRSHHVHDDDTDIGHGGGGEQEIQITTEEEKKEDEDEVAKLSGDRVIVTEEEETKKKTHDDQVEFGRSKADVVIKLPETIQTTPTLQEVLVRTHAAKKKKKKKTPNLVGEEEQKLPIKSNIHPPVRPPVSATTAIPSPSYPSTQSYFSDDNTNSCHLM</sequence>
<dbReference type="Gene3D" id="3.30.70.100">
    <property type="match status" value="1"/>
</dbReference>
<feature type="domain" description="HMA" evidence="6">
    <location>
        <begin position="12"/>
        <end position="75"/>
    </location>
</feature>
<evidence type="ECO:0000313" key="8">
    <source>
        <dbReference type="Proteomes" id="UP000036987"/>
    </source>
</evidence>
<evidence type="ECO:0000256" key="2">
    <source>
        <dbReference type="ARBA" id="ARBA00022723"/>
    </source>
</evidence>
<evidence type="ECO:0000256" key="1">
    <source>
        <dbReference type="ARBA" id="ARBA00022481"/>
    </source>
</evidence>
<dbReference type="InterPro" id="IPR036163">
    <property type="entry name" value="HMA_dom_sf"/>
</dbReference>
<keyword evidence="2" id="KW-0479">Metal-binding</keyword>
<name>A0A0K9PIC9_ZOSMR</name>
<evidence type="ECO:0000256" key="3">
    <source>
        <dbReference type="ARBA" id="ARBA00023289"/>
    </source>
</evidence>
<keyword evidence="3" id="KW-0636">Prenylation</keyword>
<accession>A0A0K9PIC9</accession>
<dbReference type="AlphaFoldDB" id="A0A0K9PIC9"/>
<dbReference type="Proteomes" id="UP000036987">
    <property type="component" value="Unassembled WGS sequence"/>
</dbReference>
<keyword evidence="3" id="KW-0449">Lipoprotein</keyword>